<protein>
    <recommendedName>
        <fullName evidence="3">DUF1688 family protein</fullName>
    </recommendedName>
</protein>
<dbReference type="PANTHER" id="PTHR31687:SF3">
    <property type="entry name" value="PROTEIN URG3"/>
    <property type="match status" value="1"/>
</dbReference>
<reference evidence="2" key="1">
    <citation type="submission" date="2015-07" db="EMBL/GenBank/DDBJ databases">
        <authorList>
            <person name="Rodrigo-Torres Lidia"/>
            <person name="Arahal R.David."/>
        </authorList>
    </citation>
    <scope>NUCLEOTIDE SEQUENCE [LARGE SCALE GENOMIC DNA]</scope>
    <source>
        <strain evidence="2">CECT 4801</strain>
    </source>
</reference>
<dbReference type="Pfam" id="PF07958">
    <property type="entry name" value="DUF1688"/>
    <property type="match status" value="1"/>
</dbReference>
<accession>A0A0M6Y4M6</accession>
<dbReference type="AlphaFoldDB" id="A0A0M6Y4M6"/>
<sequence length="413" mass="45626">MTDTQPALSLFRPQHVREKAYELLKLATDGKLAHVEAVPDLLETALAKVLETTRENYPDFHIPPYGIWRNYEAGGIDRWGALANARGFETAEEMLAAAADLAILGTYMKTRHPEGWVFEDRMTETEATGQEASALAAFHMFAAGSFSGEMTDPYRVDAQTLVQMDRMELAEGLQWDAREDDDLLEAMQRHLKRFGEALALRPDLFGEGDETRPGRLAVRMAKESDGVVSARDLLDRVLESLCPLWEGGAGDGNMVYGDSFEHYQRGAVSERIVVPFHQAAQEMVYSLIEPLAWAGFEVSGLEALTPPADPAHAALFLDTGVLKIVEPDTALSAEAQRDRMVEIRAVALALTDRLAELLRHELKVHQDQLPLTCILEGGTSRAGGIYLQGHPQEAKKLGHFMNPGSVFWLPFGA</sequence>
<evidence type="ECO:0008006" key="3">
    <source>
        <dbReference type="Google" id="ProtNLM"/>
    </source>
</evidence>
<evidence type="ECO:0000313" key="1">
    <source>
        <dbReference type="EMBL" id="CTQ44628.1"/>
    </source>
</evidence>
<dbReference type="OrthoDB" id="9779699at2"/>
<name>A0A0M6Y4M6_9HYPH</name>
<dbReference type="STRING" id="187304.B0E33_07900"/>
<dbReference type="Proteomes" id="UP000048926">
    <property type="component" value="Unassembled WGS sequence"/>
</dbReference>
<dbReference type="RefSeq" id="WP_055657449.1">
    <property type="nucleotide sequence ID" value="NZ_CXST01000002.1"/>
</dbReference>
<dbReference type="EMBL" id="CXST01000002">
    <property type="protein sequence ID" value="CTQ44628.1"/>
    <property type="molecule type" value="Genomic_DNA"/>
</dbReference>
<dbReference type="PANTHER" id="PTHR31687">
    <property type="match status" value="1"/>
</dbReference>
<dbReference type="InterPro" id="IPR012469">
    <property type="entry name" value="DUF1688"/>
</dbReference>
<keyword evidence="2" id="KW-1185">Reference proteome</keyword>
<gene>
    <name evidence="1" type="ORF">LAL4801_03073</name>
</gene>
<organism evidence="1 2">
    <name type="scientific">Roseibium aggregatum</name>
    <dbReference type="NCBI Taxonomy" id="187304"/>
    <lineage>
        <taxon>Bacteria</taxon>
        <taxon>Pseudomonadati</taxon>
        <taxon>Pseudomonadota</taxon>
        <taxon>Alphaproteobacteria</taxon>
        <taxon>Hyphomicrobiales</taxon>
        <taxon>Stappiaceae</taxon>
        <taxon>Roseibium</taxon>
    </lineage>
</organism>
<proteinExistence type="predicted"/>
<evidence type="ECO:0000313" key="2">
    <source>
        <dbReference type="Proteomes" id="UP000048926"/>
    </source>
</evidence>